<evidence type="ECO:0000313" key="2">
    <source>
        <dbReference type="EMBL" id="SVB80989.1"/>
    </source>
</evidence>
<evidence type="ECO:0000256" key="1">
    <source>
        <dbReference type="SAM" id="Phobius"/>
    </source>
</evidence>
<name>A0A382H1B1_9ZZZZ</name>
<reference evidence="2" key="1">
    <citation type="submission" date="2018-05" db="EMBL/GenBank/DDBJ databases">
        <authorList>
            <person name="Lanie J.A."/>
            <person name="Ng W.-L."/>
            <person name="Kazmierczak K.M."/>
            <person name="Andrzejewski T.M."/>
            <person name="Davidsen T.M."/>
            <person name="Wayne K.J."/>
            <person name="Tettelin H."/>
            <person name="Glass J.I."/>
            <person name="Rusch D."/>
            <person name="Podicherti R."/>
            <person name="Tsui H.-C.T."/>
            <person name="Winkler M.E."/>
        </authorList>
    </citation>
    <scope>NUCLEOTIDE SEQUENCE</scope>
</reference>
<keyword evidence="1" id="KW-1133">Transmembrane helix</keyword>
<feature type="non-terminal residue" evidence="2">
    <location>
        <position position="130"/>
    </location>
</feature>
<accession>A0A382H1B1</accession>
<proteinExistence type="predicted"/>
<gene>
    <name evidence="2" type="ORF">METZ01_LOCUS233843</name>
</gene>
<keyword evidence="1" id="KW-0812">Transmembrane</keyword>
<feature type="transmembrane region" description="Helical" evidence="1">
    <location>
        <begin position="44"/>
        <end position="66"/>
    </location>
</feature>
<keyword evidence="1" id="KW-0472">Membrane</keyword>
<protein>
    <submittedName>
        <fullName evidence="2">Uncharacterized protein</fullName>
    </submittedName>
</protein>
<dbReference type="AlphaFoldDB" id="A0A382H1B1"/>
<dbReference type="EMBL" id="UINC01058568">
    <property type="protein sequence ID" value="SVB80989.1"/>
    <property type="molecule type" value="Genomic_DNA"/>
</dbReference>
<sequence>MIYPECSIALRNSRKNPMKSEIDRNYGPLNAMAKKLRRKFEAPYMALKVPSICGVCITTIFLIAIMQPTLAQQTVLIGSQSMTPEVTVNLSAIYGSTNWANTQNFPSLQPNLVSSVGIRQLLVPNLRVAP</sequence>
<organism evidence="2">
    <name type="scientific">marine metagenome</name>
    <dbReference type="NCBI Taxonomy" id="408172"/>
    <lineage>
        <taxon>unclassified sequences</taxon>
        <taxon>metagenomes</taxon>
        <taxon>ecological metagenomes</taxon>
    </lineage>
</organism>